<keyword evidence="4 6" id="KW-0378">Hydrolase</keyword>
<reference evidence="8 9" key="1">
    <citation type="journal article" date="2018" name="Nat. Biotechnol.">
        <title>A standardized bacterial taxonomy based on genome phylogeny substantially revises the tree of life.</title>
        <authorList>
            <person name="Parks D.H."/>
            <person name="Chuvochina M."/>
            <person name="Waite D.W."/>
            <person name="Rinke C."/>
            <person name="Skarshewski A."/>
            <person name="Chaumeil P.A."/>
            <person name="Hugenholtz P."/>
        </authorList>
    </citation>
    <scope>NUCLEOTIDE SEQUENCE [LARGE SCALE GENOMIC DNA]</scope>
    <source>
        <strain evidence="8">UBA9851</strain>
    </source>
</reference>
<evidence type="ECO:0000259" key="7">
    <source>
        <dbReference type="Pfam" id="PF01850"/>
    </source>
</evidence>
<dbReference type="GO" id="GO:0000287">
    <property type="term" value="F:magnesium ion binding"/>
    <property type="evidence" value="ECO:0007669"/>
    <property type="project" value="UniProtKB-UniRule"/>
</dbReference>
<comment type="function">
    <text evidence="6">Toxic component of a toxin-antitoxin (TA) system. An RNase.</text>
</comment>
<keyword evidence="2 6" id="KW-0540">Nuclease</keyword>
<keyword evidence="6" id="KW-0800">Toxin</keyword>
<evidence type="ECO:0000256" key="1">
    <source>
        <dbReference type="ARBA" id="ARBA00022649"/>
    </source>
</evidence>
<comment type="cofactor">
    <cofactor evidence="6">
        <name>Mg(2+)</name>
        <dbReference type="ChEBI" id="CHEBI:18420"/>
    </cofactor>
</comment>
<evidence type="ECO:0000256" key="2">
    <source>
        <dbReference type="ARBA" id="ARBA00022722"/>
    </source>
</evidence>
<protein>
    <recommendedName>
        <fullName evidence="6">Ribonuclease VapC</fullName>
        <shortName evidence="6">RNase VapC</shortName>
        <ecNumber evidence="6">3.1.-.-</ecNumber>
    </recommendedName>
    <alternativeName>
        <fullName evidence="6">Toxin VapC</fullName>
    </alternativeName>
</protein>
<evidence type="ECO:0000256" key="6">
    <source>
        <dbReference type="HAMAP-Rule" id="MF_00265"/>
    </source>
</evidence>
<dbReference type="Pfam" id="PF01850">
    <property type="entry name" value="PIN"/>
    <property type="match status" value="1"/>
</dbReference>
<feature type="domain" description="PIN" evidence="7">
    <location>
        <begin position="11"/>
        <end position="125"/>
    </location>
</feature>
<evidence type="ECO:0000313" key="8">
    <source>
        <dbReference type="EMBL" id="HAF72465.1"/>
    </source>
</evidence>
<dbReference type="AlphaFoldDB" id="A0A3B9QU19"/>
<name>A0A3B9QU19_9CORY</name>
<dbReference type="InterPro" id="IPR022907">
    <property type="entry name" value="VapC_family"/>
</dbReference>
<evidence type="ECO:0000256" key="4">
    <source>
        <dbReference type="ARBA" id="ARBA00022801"/>
    </source>
</evidence>
<dbReference type="GO" id="GO:0016787">
    <property type="term" value="F:hydrolase activity"/>
    <property type="evidence" value="ECO:0007669"/>
    <property type="project" value="UniProtKB-KW"/>
</dbReference>
<dbReference type="GO" id="GO:0090729">
    <property type="term" value="F:toxin activity"/>
    <property type="evidence" value="ECO:0007669"/>
    <property type="project" value="UniProtKB-KW"/>
</dbReference>
<keyword evidence="1 6" id="KW-1277">Toxin-antitoxin system</keyword>
<comment type="caution">
    <text evidence="8">The sequence shown here is derived from an EMBL/GenBank/DDBJ whole genome shotgun (WGS) entry which is preliminary data.</text>
</comment>
<dbReference type="EC" id="3.1.-.-" evidence="6"/>
<evidence type="ECO:0000313" key="9">
    <source>
        <dbReference type="Proteomes" id="UP000260925"/>
    </source>
</evidence>
<dbReference type="InterPro" id="IPR002716">
    <property type="entry name" value="PIN_dom"/>
</dbReference>
<organism evidence="8 9">
    <name type="scientific">Corynebacterium variabile</name>
    <dbReference type="NCBI Taxonomy" id="1727"/>
    <lineage>
        <taxon>Bacteria</taxon>
        <taxon>Bacillati</taxon>
        <taxon>Actinomycetota</taxon>
        <taxon>Actinomycetes</taxon>
        <taxon>Mycobacteriales</taxon>
        <taxon>Corynebacteriaceae</taxon>
        <taxon>Corynebacterium</taxon>
    </lineage>
</organism>
<dbReference type="EMBL" id="DMDD01000134">
    <property type="protein sequence ID" value="HAF72465.1"/>
    <property type="molecule type" value="Genomic_DNA"/>
</dbReference>
<evidence type="ECO:0000256" key="5">
    <source>
        <dbReference type="ARBA" id="ARBA00022842"/>
    </source>
</evidence>
<accession>A0A3B9QU19</accession>
<dbReference type="Gene3D" id="3.40.50.1010">
    <property type="entry name" value="5'-nuclease"/>
    <property type="match status" value="1"/>
</dbReference>
<dbReference type="InterPro" id="IPR029060">
    <property type="entry name" value="PIN-like_dom_sf"/>
</dbReference>
<sequence>MSSSEQVGIHYLDTSVILRIILGHSEAAAAWFDARLHEGDRLATSRLAVLETVRVLRRESLDTGLGDDIFSRMALLPVDDALLEDAGEIGPHVKSLDALHLASALRIGAGSSAVVTHDVNMLRTAAQLGFDVYDPVTD</sequence>
<keyword evidence="5 6" id="KW-0460">Magnesium</keyword>
<feature type="binding site" evidence="6">
    <location>
        <position position="97"/>
    </location>
    <ligand>
        <name>Mg(2+)</name>
        <dbReference type="ChEBI" id="CHEBI:18420"/>
    </ligand>
</feature>
<evidence type="ECO:0000256" key="3">
    <source>
        <dbReference type="ARBA" id="ARBA00022723"/>
    </source>
</evidence>
<comment type="similarity">
    <text evidence="6">Belongs to the PINc/VapC protein family.</text>
</comment>
<feature type="binding site" evidence="6">
    <location>
        <position position="13"/>
    </location>
    <ligand>
        <name>Mg(2+)</name>
        <dbReference type="ChEBI" id="CHEBI:18420"/>
    </ligand>
</feature>
<dbReference type="Proteomes" id="UP000260925">
    <property type="component" value="Unassembled WGS sequence"/>
</dbReference>
<gene>
    <name evidence="6" type="primary">vapC</name>
    <name evidence="8" type="ORF">DCL06_05805</name>
</gene>
<dbReference type="SUPFAM" id="SSF88723">
    <property type="entry name" value="PIN domain-like"/>
    <property type="match status" value="1"/>
</dbReference>
<dbReference type="GO" id="GO:0004540">
    <property type="term" value="F:RNA nuclease activity"/>
    <property type="evidence" value="ECO:0007669"/>
    <property type="project" value="InterPro"/>
</dbReference>
<dbReference type="HAMAP" id="MF_00265">
    <property type="entry name" value="VapC_Nob1"/>
    <property type="match status" value="1"/>
</dbReference>
<keyword evidence="3 6" id="KW-0479">Metal-binding</keyword>
<proteinExistence type="inferred from homology"/>
<dbReference type="CDD" id="cd09874">
    <property type="entry name" value="PIN_MT3492-like"/>
    <property type="match status" value="1"/>
</dbReference>